<dbReference type="FunFam" id="2.60.40.10:FF:000078">
    <property type="entry name" value="Neuronal cell adhesion molecule"/>
    <property type="match status" value="1"/>
</dbReference>
<dbReference type="InterPro" id="IPR013783">
    <property type="entry name" value="Ig-like_fold"/>
</dbReference>
<dbReference type="PANTHER" id="PTHR44170">
    <property type="entry name" value="PROTEIN SIDEKICK"/>
    <property type="match status" value="1"/>
</dbReference>
<dbReference type="SMART" id="SM00060">
    <property type="entry name" value="FN3"/>
    <property type="match status" value="5"/>
</dbReference>
<dbReference type="GO" id="GO:0007155">
    <property type="term" value="P:cell adhesion"/>
    <property type="evidence" value="ECO:0007669"/>
    <property type="project" value="UniProtKB-KW"/>
</dbReference>
<dbReference type="Bgee" id="ENSXETG00000000719">
    <property type="expression patterns" value="Expressed in brain and 20 other cell types or tissues"/>
</dbReference>
<dbReference type="InterPro" id="IPR036116">
    <property type="entry name" value="FN3_sf"/>
</dbReference>
<feature type="domain" description="Ig-like" evidence="21">
    <location>
        <begin position="138"/>
        <end position="228"/>
    </location>
</feature>
<keyword evidence="9 19" id="KW-1133">Transmembrane helix</keyword>
<protein>
    <recommendedName>
        <fullName evidence="17">Neural cell adhesion molecule L1</fullName>
    </recommendedName>
</protein>
<organism evidence="23">
    <name type="scientific">Xenopus tropicalis</name>
    <name type="common">Western clawed frog</name>
    <name type="synonym">Silurana tropicalis</name>
    <dbReference type="NCBI Taxonomy" id="8364"/>
    <lineage>
        <taxon>Eukaryota</taxon>
        <taxon>Metazoa</taxon>
        <taxon>Chordata</taxon>
        <taxon>Craniata</taxon>
        <taxon>Vertebrata</taxon>
        <taxon>Euteleostomi</taxon>
        <taxon>Amphibia</taxon>
        <taxon>Batrachia</taxon>
        <taxon>Anura</taxon>
        <taxon>Pipoidea</taxon>
        <taxon>Pipidae</taxon>
        <taxon>Xenopodinae</taxon>
        <taxon>Xenopus</taxon>
        <taxon>Silurana</taxon>
    </lineage>
</organism>
<dbReference type="InterPro" id="IPR013098">
    <property type="entry name" value="Ig_I-set"/>
</dbReference>
<evidence type="ECO:0000259" key="22">
    <source>
        <dbReference type="PROSITE" id="PS50853"/>
    </source>
</evidence>
<dbReference type="Xenbase" id="XB-GENE-5914700">
    <property type="gene designation" value="l1cam"/>
</dbReference>
<dbReference type="SUPFAM" id="SSF48726">
    <property type="entry name" value="Immunoglobulin"/>
    <property type="match status" value="6"/>
</dbReference>
<dbReference type="InterPro" id="IPR007110">
    <property type="entry name" value="Ig-like_dom"/>
</dbReference>
<evidence type="ECO:0000256" key="20">
    <source>
        <dbReference type="SAM" id="SignalP"/>
    </source>
</evidence>
<evidence type="ECO:0000256" key="19">
    <source>
        <dbReference type="SAM" id="Phobius"/>
    </source>
</evidence>
<dbReference type="PANTHER" id="PTHR44170:SF44">
    <property type="entry name" value="L1 CELL ADHESION MOLECULE"/>
    <property type="match status" value="1"/>
</dbReference>
<feature type="domain" description="Ig-like" evidence="21">
    <location>
        <begin position="335"/>
        <end position="422"/>
    </location>
</feature>
<evidence type="ECO:0000256" key="2">
    <source>
        <dbReference type="ARBA" id="ARBA00004624"/>
    </source>
</evidence>
<feature type="domain" description="Fibronectin type-III" evidence="22">
    <location>
        <begin position="717"/>
        <end position="809"/>
    </location>
</feature>
<feature type="compositionally biased region" description="Polar residues" evidence="18">
    <location>
        <begin position="1244"/>
        <end position="1255"/>
    </location>
</feature>
<reference evidence="23" key="1">
    <citation type="journal article" date="2010" name="Science">
        <title>The genome of the Western clawed frog Xenopus tropicalis.</title>
        <authorList>
            <person name="Hellsten U."/>
            <person name="Harland R.M."/>
            <person name="Gilchrist M.J."/>
            <person name="Hendrix D."/>
            <person name="Jurka J."/>
            <person name="Kapitonov V."/>
            <person name="Ovcharenko I."/>
            <person name="Putnam N.H."/>
            <person name="Shu S."/>
            <person name="Taher L."/>
            <person name="Blitz I.L."/>
            <person name="Blumberg B."/>
            <person name="Dichmann D.S."/>
            <person name="Dubchak I."/>
            <person name="Amaya E."/>
            <person name="Detter J.C."/>
            <person name="Fletcher R."/>
            <person name="Gerhard D.S."/>
            <person name="Goodstein D."/>
            <person name="Graves T."/>
            <person name="Grigoriev I.V."/>
            <person name="Grimwood J."/>
            <person name="Kawashima T."/>
            <person name="Lindquist E."/>
            <person name="Lucas S.M."/>
            <person name="Mead P.E."/>
            <person name="Mitros T."/>
            <person name="Ogino H."/>
            <person name="Ohta Y."/>
            <person name="Poliakov A.V."/>
            <person name="Pollet N."/>
            <person name="Robert J."/>
            <person name="Salamov A."/>
            <person name="Sater A.K."/>
            <person name="Schmutz J."/>
            <person name="Terry A."/>
            <person name="Vize P.D."/>
            <person name="Warren W.C."/>
            <person name="Wells D."/>
            <person name="Wills A."/>
            <person name="Wilson R.K."/>
            <person name="Zimmerman L.B."/>
            <person name="Zorn A.M."/>
            <person name="Grainger R."/>
            <person name="Grammer T."/>
            <person name="Khokha M.K."/>
            <person name="Richardson P.M."/>
            <person name="Rokhsar D.S."/>
        </authorList>
    </citation>
    <scope>NUCLEOTIDE SEQUENCE [LARGE SCALE GENOMIC DNA]</scope>
    <source>
        <strain evidence="23">Nigerian</strain>
    </source>
</reference>
<evidence type="ECO:0000256" key="11">
    <source>
        <dbReference type="ARBA" id="ARBA00023157"/>
    </source>
</evidence>
<keyword evidence="8" id="KW-0130">Cell adhesion</keyword>
<evidence type="ECO:0000256" key="8">
    <source>
        <dbReference type="ARBA" id="ARBA00022889"/>
    </source>
</evidence>
<dbReference type="PaxDb" id="8364-ENSXETP00000054725"/>
<dbReference type="SMART" id="SM00408">
    <property type="entry name" value="IGc2"/>
    <property type="match status" value="5"/>
</dbReference>
<reference evidence="23" key="2">
    <citation type="submission" date="2011-06" db="UniProtKB">
        <authorList>
            <consortium name="Ensembl"/>
        </authorList>
    </citation>
    <scope>IDENTIFICATION</scope>
</reference>
<dbReference type="FunFam" id="2.60.40.10:FF:000028">
    <property type="entry name" value="Neuronal cell adhesion molecule"/>
    <property type="match status" value="1"/>
</dbReference>
<comment type="function">
    <text evidence="15">Neural cell adhesion molecule involved in the dynamics of cell adhesion and in the generation of transmembrane signals at tyrosine kinase receptors. During brain development, critical in multiple processes, including neuronal migration, axonal growth and fasciculation, and synaptogenesis. In the mature brain, plays a role in the dynamics of neuronal structure and function, including synaptic plasticity.</text>
</comment>
<gene>
    <name evidence="23" type="primary">l1cam</name>
</gene>
<evidence type="ECO:0000313" key="23">
    <source>
        <dbReference type="Ensembl" id="ENSXETP00000001607"/>
    </source>
</evidence>
<proteinExistence type="inferred from homology"/>
<feature type="domain" description="Fibronectin type-III" evidence="22">
    <location>
        <begin position="814"/>
        <end position="910"/>
    </location>
</feature>
<comment type="subunit">
    <text evidence="16">Interacts with SHTN1; the interaction occurs in axonal growth cones. Interacts with isoform 2 of BSG.</text>
</comment>
<keyword evidence="14" id="KW-0393">Immunoglobulin domain</keyword>
<evidence type="ECO:0000256" key="4">
    <source>
        <dbReference type="ARBA" id="ARBA00022475"/>
    </source>
</evidence>
<dbReference type="GO" id="GO:0061564">
    <property type="term" value="P:axon development"/>
    <property type="evidence" value="ECO:0007669"/>
    <property type="project" value="UniProtKB-ARBA"/>
</dbReference>
<dbReference type="CDD" id="cd05731">
    <property type="entry name" value="Ig3_L1-CAM_like"/>
    <property type="match status" value="1"/>
</dbReference>
<dbReference type="InterPro" id="IPR036179">
    <property type="entry name" value="Ig-like_dom_sf"/>
</dbReference>
<evidence type="ECO:0000256" key="12">
    <source>
        <dbReference type="ARBA" id="ARBA00023180"/>
    </source>
</evidence>
<evidence type="ECO:0000256" key="14">
    <source>
        <dbReference type="ARBA" id="ARBA00023319"/>
    </source>
</evidence>
<evidence type="ECO:0000256" key="17">
    <source>
        <dbReference type="ARBA" id="ARBA00074488"/>
    </source>
</evidence>
<dbReference type="FunFam" id="2.60.40.10:FF:000005">
    <property type="entry name" value="Neuronal cell adhesion molecule"/>
    <property type="match status" value="1"/>
</dbReference>
<dbReference type="CDD" id="cd00063">
    <property type="entry name" value="FN3"/>
    <property type="match status" value="5"/>
</dbReference>
<dbReference type="PROSITE" id="PS50853">
    <property type="entry name" value="FN3"/>
    <property type="match status" value="5"/>
</dbReference>
<keyword evidence="6 20" id="KW-0732">Signal</keyword>
<evidence type="ECO:0000256" key="3">
    <source>
        <dbReference type="ARBA" id="ARBA00008588"/>
    </source>
</evidence>
<evidence type="ECO:0000256" key="9">
    <source>
        <dbReference type="ARBA" id="ARBA00022989"/>
    </source>
</evidence>
<evidence type="ECO:0000256" key="6">
    <source>
        <dbReference type="ARBA" id="ARBA00022729"/>
    </source>
</evidence>
<feature type="region of interest" description="Disordered" evidence="18">
    <location>
        <begin position="77"/>
        <end position="102"/>
    </location>
</feature>
<keyword evidence="7" id="KW-0677">Repeat</keyword>
<feature type="domain" description="Ig-like" evidence="21">
    <location>
        <begin position="242"/>
        <end position="330"/>
    </location>
</feature>
<evidence type="ECO:0000259" key="21">
    <source>
        <dbReference type="PROSITE" id="PS50835"/>
    </source>
</evidence>
<accession>F7D5N9</accession>
<dbReference type="InParanoid" id="F7D5N9"/>
<dbReference type="FunFam" id="2.60.40.10:FF:000038">
    <property type="entry name" value="Neuronal cell adhesion molecule"/>
    <property type="match status" value="1"/>
</dbReference>
<evidence type="ECO:0000256" key="1">
    <source>
        <dbReference type="ARBA" id="ARBA00004251"/>
    </source>
</evidence>
<dbReference type="PROSITE" id="PS50835">
    <property type="entry name" value="IG_LIKE"/>
    <property type="match status" value="6"/>
</dbReference>
<feature type="domain" description="Fibronectin type-III" evidence="22">
    <location>
        <begin position="1013"/>
        <end position="1108"/>
    </location>
</feature>
<dbReference type="FunFam" id="2.60.40.10:FF:000658">
    <property type="entry name" value="Neural cell adhesion molecule L1"/>
    <property type="match status" value="1"/>
</dbReference>
<sequence length="1261" mass="140902">MPLGSGPCLLGTVLVSLLCSHMEAFQLPKGYVMQEIMYPPVITEQSPEKYVLYPNDDIVLKCEAKRNAKAKYTWKKDGETFQPDNDPRVSRKKDSGTLNISGNGNSMKDFQGKYRCYATNDLGTAISHEIHVITESTPKWQKELIRPLDIEEGASLILPCNPPKSAVPPRVIWMNSNLLHITQDERVSMGVNGNLYFSNVQKQDEHPDYICHAQFVGARTIVQKEAISIKVRPTNSVKFRKPEMMLPEGSMSTVLALRDQPLQLECIAEGLPTPEIEWIPLLGSTYNERIQFDDFKKTLHIDKVQDEDDGDYQCIAKNTQGSSSHTFTVVVESAPYWINKPEDGIYAPGEDIILHCEVGGKPKPKVTWKINGKSLKDSDLYHNWKLIDGSLVLNNMQLNDTSVVQCEARNKHGNLLANAFVYVVELPPQILTRNDEQYIVVEKTNVSMDCRAFGTPFPTIQWESDLEDNLFALDQFSMHTNGTLTITGVAKEDEGIYRCTASNNQGNVSISAYLDVRNATKIITPPMEQHARKGGKAIFQCKVEFDPKMSDKIIQWRKNGNEIKEDADNDKYFIEDYTLSISNVQESDHGMYTCAAHTELDAVELTAELVVIDLPEAPFDLELSNAQETSITLTWTPGNDNNSPIEEFIIEYEEDSFEPGVWHELTRVDGDMFNVDLDLSPYVNYQFRVIAVNEVGPSNGSNPSDRYETPAFAPAKNPREVKGEGTEPQNMYISWKPLKGIDWNGPGFKYLVKWRQLGKEEWKEVVADSPPVLVSGTSIFEPYEIIVQSVNDIGRATEPKPVIGHSGEDMPDITPENVGLEAMNESAIKVAWLPVQKNGLNGHLKGFMVYYTRHNGHNRHPGKLLVHGNTTHALITGLKPYSNYSVEVAIINGKGEGEHSESRMIRTDEGVPSPPSFLRLERQSDTSLTLIWGPPETPNGILTGYEIYHQIVNKTHTGAKYFSETINDPTQQNWTLSNISSKDTYRFYLYATTSVGQSEAVMVEGSTMQEIEVPPVLNVSIETGDNVVTLNWMQLEGPSNAEIRVEIRNKSSELLWRHYGSVNTTDSTFQLSGLLPGTFYFIRLMALNHTQHVEIWSDMVQTSGTAIPTKQGGFPNEGWFIALITAIVVLLLILLILCFIKRSKGGKYSVKDKEDTQGDSEARPMKDETFGEYRSLESSSFTRHSDNDEKPFTSSQPSLNGEIKQLGSDDSLADYGGSVDVQFNEDGSFIGQYSGKKEKEPTGGNESSGATSPVNPNVAVE</sequence>
<evidence type="ECO:0000256" key="16">
    <source>
        <dbReference type="ARBA" id="ARBA00063896"/>
    </source>
</evidence>
<dbReference type="FunFam" id="2.60.40.10:FF:000347">
    <property type="entry name" value="Neuronal cell adhesion molecule"/>
    <property type="match status" value="1"/>
</dbReference>
<feature type="domain" description="Ig-like" evidence="21">
    <location>
        <begin position="520"/>
        <end position="606"/>
    </location>
</feature>
<dbReference type="FunFam" id="2.60.40.10:FF:000114">
    <property type="entry name" value="Neuronal cell adhesion molecule"/>
    <property type="match status" value="1"/>
</dbReference>
<dbReference type="AlphaFoldDB" id="F7D5N9"/>
<dbReference type="GeneTree" id="ENSGT00940000157506"/>
<dbReference type="Gene3D" id="2.60.40.10">
    <property type="entry name" value="Immunoglobulins"/>
    <property type="match status" value="11"/>
</dbReference>
<dbReference type="SMART" id="SM00409">
    <property type="entry name" value="IG"/>
    <property type="match status" value="6"/>
</dbReference>
<feature type="domain" description="Fibronectin type-III" evidence="22">
    <location>
        <begin position="914"/>
        <end position="1011"/>
    </location>
</feature>
<keyword evidence="10 19" id="KW-0472">Membrane</keyword>
<dbReference type="FunFam" id="2.60.40.10:FF:000057">
    <property type="entry name" value="neural cell adhesion molecule L1"/>
    <property type="match status" value="1"/>
</dbReference>
<dbReference type="CDD" id="cd05845">
    <property type="entry name" value="IgI_2_L1-CAM_like"/>
    <property type="match status" value="1"/>
</dbReference>
<feature type="region of interest" description="Disordered" evidence="18">
    <location>
        <begin position="1149"/>
        <end position="1261"/>
    </location>
</feature>
<feature type="domain" description="Fibronectin type-III" evidence="22">
    <location>
        <begin position="617"/>
        <end position="712"/>
    </location>
</feature>
<keyword evidence="13" id="KW-0966">Cell projection</keyword>
<dbReference type="Pfam" id="PF13882">
    <property type="entry name" value="Bravo_FIGEY"/>
    <property type="match status" value="1"/>
</dbReference>
<name>F7D5N9_XENTR</name>
<feature type="transmembrane region" description="Helical" evidence="19">
    <location>
        <begin position="1119"/>
        <end position="1140"/>
    </location>
</feature>
<evidence type="ECO:0000256" key="10">
    <source>
        <dbReference type="ARBA" id="ARBA00023136"/>
    </source>
</evidence>
<dbReference type="Ensembl" id="ENSXETT00000001607">
    <property type="protein sequence ID" value="ENSXETP00000001607"/>
    <property type="gene ID" value="ENSXETG00000000719"/>
</dbReference>
<dbReference type="GO" id="GO:0030426">
    <property type="term" value="C:growth cone"/>
    <property type="evidence" value="ECO:0007669"/>
    <property type="project" value="UniProtKB-SubCell"/>
</dbReference>
<evidence type="ECO:0000256" key="18">
    <source>
        <dbReference type="SAM" id="MobiDB-lite"/>
    </source>
</evidence>
<dbReference type="InterPro" id="IPR003599">
    <property type="entry name" value="Ig_sub"/>
</dbReference>
<keyword evidence="5 19" id="KW-0812">Transmembrane</keyword>
<dbReference type="InterPro" id="IPR003961">
    <property type="entry name" value="FN3_dom"/>
</dbReference>
<dbReference type="SUPFAM" id="SSF49265">
    <property type="entry name" value="Fibronectin type III"/>
    <property type="match status" value="3"/>
</dbReference>
<feature type="domain" description="Ig-like" evidence="21">
    <location>
        <begin position="40"/>
        <end position="127"/>
    </location>
</feature>
<dbReference type="Pfam" id="PF07679">
    <property type="entry name" value="I-set"/>
    <property type="match status" value="3"/>
</dbReference>
<feature type="compositionally biased region" description="Basic and acidic residues" evidence="18">
    <location>
        <begin position="77"/>
        <end position="95"/>
    </location>
</feature>
<comment type="subcellular location">
    <subcellularLocation>
        <location evidence="1">Cell membrane</location>
        <topology evidence="1">Single-pass type I membrane protein</topology>
    </subcellularLocation>
    <subcellularLocation>
        <location evidence="2">Cell projection</location>
        <location evidence="2">Growth cone</location>
    </subcellularLocation>
</comment>
<dbReference type="FunCoup" id="F7D5N9">
    <property type="interactions" value="481"/>
</dbReference>
<dbReference type="Pfam" id="PF13927">
    <property type="entry name" value="Ig_3"/>
    <property type="match status" value="2"/>
</dbReference>
<dbReference type="InterPro" id="IPR026966">
    <property type="entry name" value="Neurofascin/L1/NrCAM_C"/>
</dbReference>
<feature type="region of interest" description="Disordered" evidence="18">
    <location>
        <begin position="699"/>
        <end position="726"/>
    </location>
</feature>
<dbReference type="GO" id="GO:0009986">
    <property type="term" value="C:cell surface"/>
    <property type="evidence" value="ECO:0007669"/>
    <property type="project" value="UniProtKB-ARBA"/>
</dbReference>
<evidence type="ECO:0000256" key="13">
    <source>
        <dbReference type="ARBA" id="ARBA00023273"/>
    </source>
</evidence>
<dbReference type="InterPro" id="IPR003598">
    <property type="entry name" value="Ig_sub2"/>
</dbReference>
<evidence type="ECO:0000256" key="15">
    <source>
        <dbReference type="ARBA" id="ARBA00060042"/>
    </source>
</evidence>
<feature type="signal peptide" evidence="20">
    <location>
        <begin position="1"/>
        <end position="24"/>
    </location>
</feature>
<keyword evidence="11" id="KW-1015">Disulfide bond</keyword>
<dbReference type="GO" id="GO:0005886">
    <property type="term" value="C:plasma membrane"/>
    <property type="evidence" value="ECO:0007669"/>
    <property type="project" value="UniProtKB-SubCell"/>
</dbReference>
<feature type="domain" description="Ig-like" evidence="21">
    <location>
        <begin position="428"/>
        <end position="515"/>
    </location>
</feature>
<keyword evidence="4" id="KW-1003">Cell membrane</keyword>
<comment type="similarity">
    <text evidence="3">Belongs to the immunoglobulin superfamily. L1/neurofascin/NgCAM family.</text>
</comment>
<dbReference type="Pfam" id="PF00041">
    <property type="entry name" value="fn3"/>
    <property type="match status" value="3"/>
</dbReference>
<evidence type="ECO:0000256" key="7">
    <source>
        <dbReference type="ARBA" id="ARBA00022737"/>
    </source>
</evidence>
<evidence type="ECO:0000256" key="5">
    <source>
        <dbReference type="ARBA" id="ARBA00022692"/>
    </source>
</evidence>
<feature type="compositionally biased region" description="Basic and acidic residues" evidence="18">
    <location>
        <begin position="1149"/>
        <end position="1175"/>
    </location>
</feature>
<feature type="chain" id="PRO_5030169985" description="Neural cell adhesion molecule L1" evidence="20">
    <location>
        <begin position="25"/>
        <end position="1261"/>
    </location>
</feature>
<dbReference type="FunFam" id="2.60.40.10:FF:001687">
    <property type="entry name" value="Neuroglian, isoform E"/>
    <property type="match status" value="1"/>
</dbReference>
<keyword evidence="12" id="KW-0325">Glycoprotein</keyword>